<reference evidence="2 3" key="1">
    <citation type="journal article" date="2019" name="BMC Genomics">
        <title>New insights from Opisthorchis felineus genome: update on genomics of the epidemiologically important liver flukes.</title>
        <authorList>
            <person name="Ershov N.I."/>
            <person name="Mordvinov V.A."/>
            <person name="Prokhortchouk E.B."/>
            <person name="Pakharukova M.Y."/>
            <person name="Gunbin K.V."/>
            <person name="Ustyantsev K."/>
            <person name="Genaev M.A."/>
            <person name="Blinov A.G."/>
            <person name="Mazur A."/>
            <person name="Boulygina E."/>
            <person name="Tsygankova S."/>
            <person name="Khrameeva E."/>
            <person name="Chekanov N."/>
            <person name="Fan G."/>
            <person name="Xiao A."/>
            <person name="Zhang H."/>
            <person name="Xu X."/>
            <person name="Yang H."/>
            <person name="Solovyev V."/>
            <person name="Lee S.M."/>
            <person name="Liu X."/>
            <person name="Afonnikov D.A."/>
            <person name="Skryabin K.G."/>
        </authorList>
    </citation>
    <scope>NUCLEOTIDE SEQUENCE [LARGE SCALE GENOMIC DNA]</scope>
    <source>
        <strain evidence="2">AK-0245</strain>
        <tissue evidence="2">Whole organism</tissue>
    </source>
</reference>
<dbReference type="AlphaFoldDB" id="A0A4S2M876"/>
<protein>
    <submittedName>
        <fullName evidence="2">Uncharacterized protein</fullName>
    </submittedName>
</protein>
<dbReference type="Proteomes" id="UP000308267">
    <property type="component" value="Unassembled WGS sequence"/>
</dbReference>
<name>A0A4S2M876_OPIFE</name>
<keyword evidence="3" id="KW-1185">Reference proteome</keyword>
<dbReference type="EMBL" id="SJOL01003575">
    <property type="protein sequence ID" value="TGZ72575.1"/>
    <property type="molecule type" value="Genomic_DNA"/>
</dbReference>
<accession>A0A4S2M876</accession>
<keyword evidence="1" id="KW-0472">Membrane</keyword>
<feature type="transmembrane region" description="Helical" evidence="1">
    <location>
        <begin position="28"/>
        <end position="47"/>
    </location>
</feature>
<organism evidence="2 3">
    <name type="scientific">Opisthorchis felineus</name>
    <dbReference type="NCBI Taxonomy" id="147828"/>
    <lineage>
        <taxon>Eukaryota</taxon>
        <taxon>Metazoa</taxon>
        <taxon>Spiralia</taxon>
        <taxon>Lophotrochozoa</taxon>
        <taxon>Platyhelminthes</taxon>
        <taxon>Trematoda</taxon>
        <taxon>Digenea</taxon>
        <taxon>Opisthorchiida</taxon>
        <taxon>Opisthorchiata</taxon>
        <taxon>Opisthorchiidae</taxon>
        <taxon>Opisthorchis</taxon>
    </lineage>
</organism>
<evidence type="ECO:0000313" key="3">
    <source>
        <dbReference type="Proteomes" id="UP000308267"/>
    </source>
</evidence>
<sequence>MFHNNFVPFSWLMISQTKFEIVLFKGTSFNFIIWFVTLGTTFLFNRFKHLNFTEYVTKIKSKRLSDKLGNVVAITCGNQALLKRIMMMMMMIKPENNL</sequence>
<evidence type="ECO:0000313" key="2">
    <source>
        <dbReference type="EMBL" id="TGZ72575.1"/>
    </source>
</evidence>
<keyword evidence="1" id="KW-1133">Transmembrane helix</keyword>
<evidence type="ECO:0000256" key="1">
    <source>
        <dbReference type="SAM" id="Phobius"/>
    </source>
</evidence>
<keyword evidence="1" id="KW-0812">Transmembrane</keyword>
<comment type="caution">
    <text evidence="2">The sequence shown here is derived from an EMBL/GenBank/DDBJ whole genome shotgun (WGS) entry which is preliminary data.</text>
</comment>
<proteinExistence type="predicted"/>
<gene>
    <name evidence="2" type="ORF">CRM22_002024</name>
</gene>